<reference evidence="1 2" key="1">
    <citation type="submission" date="2016-06" db="EMBL/GenBank/DDBJ databases">
        <title>Gene turnover analysis identifies the evolutionary adaptation of the extremophile Acidithiobacillus caldus.</title>
        <authorList>
            <person name="Zhang X."/>
        </authorList>
    </citation>
    <scope>NUCLEOTIDE SEQUENCE [LARGE SCALE GENOMIC DNA]</scope>
    <source>
        <strain evidence="1 2">DX</strain>
    </source>
</reference>
<accession>A0A1E7YQU8</accession>
<dbReference type="EMBL" id="LZYE01000045">
    <property type="protein sequence ID" value="OFC38325.1"/>
    <property type="molecule type" value="Genomic_DNA"/>
</dbReference>
<sequence>MSRPYLSYLLKPLPVNLDEAIMEARRQGLQPSDILQRILPVVRLWLEYPGNTPIISKAQEAFERRLRAAGYPIDEYLNEPLRYVHVYDYWALPYDYENDKRGRRIRVEKKRPDGPIPFLTEHSGCCNDEEGDQKGWVYFPVPMEKIRIFESSPYQDEGKENFRRKEGAFFAEKVGVYFTELGRYPGHSAPESTYLRHWKRFGLSAEEIILNLGYLLEHRHRSVQDGLWVSSRDCNLEFPARIQSGRGCPGALGLRWPVRGSL</sequence>
<dbReference type="AlphaFoldDB" id="A0A1E7YQU8"/>
<dbReference type="RefSeq" id="WP_070114350.1">
    <property type="nucleotide sequence ID" value="NZ_JAAOMM010000179.1"/>
</dbReference>
<gene>
    <name evidence="1" type="ORF">BAE27_02205</name>
</gene>
<evidence type="ECO:0000313" key="2">
    <source>
        <dbReference type="Proteomes" id="UP000175616"/>
    </source>
</evidence>
<name>A0A1E7YQU8_9PROT</name>
<evidence type="ECO:0000313" key="1">
    <source>
        <dbReference type="EMBL" id="OFC38325.1"/>
    </source>
</evidence>
<dbReference type="Proteomes" id="UP000175616">
    <property type="component" value="Unassembled WGS sequence"/>
</dbReference>
<comment type="caution">
    <text evidence="1">The sequence shown here is derived from an EMBL/GenBank/DDBJ whole genome shotgun (WGS) entry which is preliminary data.</text>
</comment>
<organism evidence="1 2">
    <name type="scientific">Acidithiobacillus caldus</name>
    <dbReference type="NCBI Taxonomy" id="33059"/>
    <lineage>
        <taxon>Bacteria</taxon>
        <taxon>Pseudomonadati</taxon>
        <taxon>Pseudomonadota</taxon>
        <taxon>Acidithiobacillia</taxon>
        <taxon>Acidithiobacillales</taxon>
        <taxon>Acidithiobacillaceae</taxon>
        <taxon>Acidithiobacillus</taxon>
    </lineage>
</organism>
<protein>
    <submittedName>
        <fullName evidence="1">Uncharacterized protein</fullName>
    </submittedName>
</protein>
<proteinExistence type="predicted"/>